<organism evidence="1">
    <name type="scientific">Homalodisca liturata</name>
    <dbReference type="NCBI Taxonomy" id="320908"/>
    <lineage>
        <taxon>Eukaryota</taxon>
        <taxon>Metazoa</taxon>
        <taxon>Ecdysozoa</taxon>
        <taxon>Arthropoda</taxon>
        <taxon>Hexapoda</taxon>
        <taxon>Insecta</taxon>
        <taxon>Pterygota</taxon>
        <taxon>Neoptera</taxon>
        <taxon>Paraneoptera</taxon>
        <taxon>Hemiptera</taxon>
        <taxon>Auchenorrhyncha</taxon>
        <taxon>Membracoidea</taxon>
        <taxon>Cicadellidae</taxon>
        <taxon>Cicadellinae</taxon>
        <taxon>Proconiini</taxon>
        <taxon>Homalodisca</taxon>
    </lineage>
</organism>
<gene>
    <name evidence="1" type="ORF">g.57015</name>
</gene>
<reference evidence="1" key="1">
    <citation type="submission" date="2015-11" db="EMBL/GenBank/DDBJ databases">
        <title>De novo transcriptome assembly of four potential Pierce s Disease insect vectors from Arizona vineyards.</title>
        <authorList>
            <person name="Tassone E.E."/>
        </authorList>
    </citation>
    <scope>NUCLEOTIDE SEQUENCE</scope>
</reference>
<feature type="non-terminal residue" evidence="1">
    <location>
        <position position="1"/>
    </location>
</feature>
<name>A0A1B6HEP8_9HEMI</name>
<dbReference type="EMBL" id="GECU01034637">
    <property type="protein sequence ID" value="JAS73069.1"/>
    <property type="molecule type" value="Transcribed_RNA"/>
</dbReference>
<evidence type="ECO:0000313" key="1">
    <source>
        <dbReference type="EMBL" id="JAS73069.1"/>
    </source>
</evidence>
<dbReference type="AlphaFoldDB" id="A0A1B6HEP8"/>
<proteinExistence type="predicted"/>
<sequence>LQSMLTELEASLRCVVLRTQDQSISPSASLAEIMTVEDELQFWNGCWNQARKKLDQERAKGFTEALEPLATAFRQLDRMELPEAEDVLETAHVVLDDLWKLDEFQYPQQRMEHLMEVIGKTVTRFIQQKTKSENIWEGD</sequence>
<protein>
    <submittedName>
        <fullName evidence="1">Uncharacterized protein</fullName>
    </submittedName>
</protein>
<accession>A0A1B6HEP8</accession>
<feature type="non-terminal residue" evidence="1">
    <location>
        <position position="139"/>
    </location>
</feature>